<protein>
    <submittedName>
        <fullName evidence="1">Uncharacterized protein</fullName>
    </submittedName>
</protein>
<sequence length="139" mass="15192">MESIMSVIPAVLACPSPSCPTLNARKSIKEDLNWPKAQIRIFIGQNLPTGHRYRLNSLVISYKDHCTHLQGILKGRITFADFSCDSPESLSVMDTAPLPMYTPGPPSPALNDKLLAGVSSKSNRARLQKAGSMIRATRN</sequence>
<dbReference type="Proteomes" id="UP000011713">
    <property type="component" value="Unassembled WGS sequence"/>
</dbReference>
<dbReference type="HOGENOM" id="CLU_1848929_0_0_1"/>
<dbReference type="VEuPathDB" id="FungiDB:HpaG800550"/>
<reference evidence="2" key="1">
    <citation type="journal article" date="2010" name="Science">
        <title>Signatures of adaptation to obligate biotrophy in the Hyaloperonospora arabidopsidis genome.</title>
        <authorList>
            <person name="Baxter L."/>
            <person name="Tripathy S."/>
            <person name="Ishaque N."/>
            <person name="Boot N."/>
            <person name="Cabral A."/>
            <person name="Kemen E."/>
            <person name="Thines M."/>
            <person name="Ah-Fong A."/>
            <person name="Anderson R."/>
            <person name="Badejoko W."/>
            <person name="Bittner-Eddy P."/>
            <person name="Boore J.L."/>
            <person name="Chibucos M.C."/>
            <person name="Coates M."/>
            <person name="Dehal P."/>
            <person name="Delehaunty K."/>
            <person name="Dong S."/>
            <person name="Downton P."/>
            <person name="Dumas B."/>
            <person name="Fabro G."/>
            <person name="Fronick C."/>
            <person name="Fuerstenberg S.I."/>
            <person name="Fulton L."/>
            <person name="Gaulin E."/>
            <person name="Govers F."/>
            <person name="Hughes L."/>
            <person name="Humphray S."/>
            <person name="Jiang R.H."/>
            <person name="Judelson H."/>
            <person name="Kamoun S."/>
            <person name="Kyung K."/>
            <person name="Meijer H."/>
            <person name="Minx P."/>
            <person name="Morris P."/>
            <person name="Nelson J."/>
            <person name="Phuntumart V."/>
            <person name="Qutob D."/>
            <person name="Rehmany A."/>
            <person name="Rougon-Cardoso A."/>
            <person name="Ryden P."/>
            <person name="Torto-Alalibo T."/>
            <person name="Studholme D."/>
            <person name="Wang Y."/>
            <person name="Win J."/>
            <person name="Wood J."/>
            <person name="Clifton S.W."/>
            <person name="Rogers J."/>
            <person name="Van den Ackerveken G."/>
            <person name="Jones J.D."/>
            <person name="McDowell J.M."/>
            <person name="Beynon J."/>
            <person name="Tyler B.M."/>
        </authorList>
    </citation>
    <scope>NUCLEOTIDE SEQUENCE [LARGE SCALE GENOMIC DNA]</scope>
    <source>
        <strain evidence="2">Emoy2</strain>
    </source>
</reference>
<organism evidence="1 2">
    <name type="scientific">Hyaloperonospora arabidopsidis (strain Emoy2)</name>
    <name type="common">Downy mildew agent</name>
    <name type="synonym">Peronospora arabidopsidis</name>
    <dbReference type="NCBI Taxonomy" id="559515"/>
    <lineage>
        <taxon>Eukaryota</taxon>
        <taxon>Sar</taxon>
        <taxon>Stramenopiles</taxon>
        <taxon>Oomycota</taxon>
        <taxon>Peronosporomycetes</taxon>
        <taxon>Peronosporales</taxon>
        <taxon>Peronosporaceae</taxon>
        <taxon>Hyaloperonospora</taxon>
    </lineage>
</organism>
<evidence type="ECO:0000313" key="2">
    <source>
        <dbReference type="Proteomes" id="UP000011713"/>
    </source>
</evidence>
<proteinExistence type="predicted"/>
<evidence type="ECO:0000313" key="1">
    <source>
        <dbReference type="EnsemblProtists" id="HpaP800550"/>
    </source>
</evidence>
<accession>M4B2Q2</accession>
<dbReference type="EnsemblProtists" id="HpaT800550">
    <property type="protein sequence ID" value="HpaP800550"/>
    <property type="gene ID" value="HpaG800550"/>
</dbReference>
<dbReference type="EMBL" id="JH598094">
    <property type="status" value="NOT_ANNOTATED_CDS"/>
    <property type="molecule type" value="Genomic_DNA"/>
</dbReference>
<reference evidence="1" key="2">
    <citation type="submission" date="2015-06" db="UniProtKB">
        <authorList>
            <consortium name="EnsemblProtists"/>
        </authorList>
    </citation>
    <scope>IDENTIFICATION</scope>
    <source>
        <strain evidence="1">Emoy2</strain>
    </source>
</reference>
<dbReference type="AlphaFoldDB" id="M4B2Q2"/>
<dbReference type="InParanoid" id="M4B2Q2"/>
<name>M4B2Q2_HYAAE</name>
<keyword evidence="2" id="KW-1185">Reference proteome</keyword>